<dbReference type="InterPro" id="IPR021242">
    <property type="entry name" value="DUF2799"/>
</dbReference>
<keyword evidence="2" id="KW-0472">Membrane</keyword>
<comment type="caution">
    <text evidence="3">The sequence shown here is derived from an EMBL/GenBank/DDBJ whole genome shotgun (WGS) entry which is preliminary data.</text>
</comment>
<organism evidence="3 4">
    <name type="scientific">Psychrobacter coccoides</name>
    <dbReference type="NCBI Taxonomy" id="2818440"/>
    <lineage>
        <taxon>Bacteria</taxon>
        <taxon>Pseudomonadati</taxon>
        <taxon>Pseudomonadota</taxon>
        <taxon>Gammaproteobacteria</taxon>
        <taxon>Moraxellales</taxon>
        <taxon>Moraxellaceae</taxon>
        <taxon>Psychrobacter</taxon>
    </lineage>
</organism>
<evidence type="ECO:0000256" key="2">
    <source>
        <dbReference type="SAM" id="Phobius"/>
    </source>
</evidence>
<name>A0ABS3NQB5_9GAMM</name>
<keyword evidence="2" id="KW-0812">Transmembrane</keyword>
<accession>A0ABS3NQB5</accession>
<protein>
    <submittedName>
        <fullName evidence="3">DUF2799 domain-containing protein</fullName>
    </submittedName>
</protein>
<gene>
    <name evidence="3" type="ORF">J3492_08365</name>
</gene>
<dbReference type="Pfam" id="PF10973">
    <property type="entry name" value="DUF2799"/>
    <property type="match status" value="1"/>
</dbReference>
<dbReference type="PROSITE" id="PS51257">
    <property type="entry name" value="PROKAR_LIPOPROTEIN"/>
    <property type="match status" value="1"/>
</dbReference>
<keyword evidence="1" id="KW-0175">Coiled coil</keyword>
<reference evidence="3 4" key="1">
    <citation type="submission" date="2021-03" db="EMBL/GenBank/DDBJ databases">
        <authorList>
            <person name="Shang D.-D."/>
            <person name="Du Z.-J."/>
            <person name="Chen G.-J."/>
        </authorList>
    </citation>
    <scope>NUCLEOTIDE SEQUENCE [LARGE SCALE GENOMIC DNA]</scope>
    <source>
        <strain evidence="3 4">F1192</strain>
    </source>
</reference>
<evidence type="ECO:0000313" key="3">
    <source>
        <dbReference type="EMBL" id="MBO1531225.1"/>
    </source>
</evidence>
<dbReference type="RefSeq" id="WP_207991558.1">
    <property type="nucleotide sequence ID" value="NZ_JAGBKM010000014.1"/>
</dbReference>
<sequence length="200" mass="23065">MSRTEQRYIRSGVLSLSIMGGVVLLSGCATLSKQECLVGNWQAIGYNDGVAGYHSERLAAHTKACAKANITPDYSAWERGRQLGLQQYCTTNNAYNLGRRGRKLNNVCPMTAVNSLQIANQQGLDYYTLERQIEDDNRRLDEYQEELDRLKDGEMLDFDSEKEARKRLLYLSSEQYDIKRRIKRIQRQLDALNQTDRPYR</sequence>
<keyword evidence="4" id="KW-1185">Reference proteome</keyword>
<proteinExistence type="predicted"/>
<feature type="transmembrane region" description="Helical" evidence="2">
    <location>
        <begin position="12"/>
        <end position="32"/>
    </location>
</feature>
<evidence type="ECO:0000313" key="4">
    <source>
        <dbReference type="Proteomes" id="UP000664554"/>
    </source>
</evidence>
<dbReference type="Proteomes" id="UP000664554">
    <property type="component" value="Unassembled WGS sequence"/>
</dbReference>
<dbReference type="EMBL" id="JAGBKM010000014">
    <property type="protein sequence ID" value="MBO1531225.1"/>
    <property type="molecule type" value="Genomic_DNA"/>
</dbReference>
<keyword evidence="2" id="KW-1133">Transmembrane helix</keyword>
<evidence type="ECO:0000256" key="1">
    <source>
        <dbReference type="SAM" id="Coils"/>
    </source>
</evidence>
<feature type="coiled-coil region" evidence="1">
    <location>
        <begin position="126"/>
        <end position="153"/>
    </location>
</feature>